<dbReference type="EMBL" id="BAAAYN010000039">
    <property type="protein sequence ID" value="GAA3392804.1"/>
    <property type="molecule type" value="Genomic_DNA"/>
</dbReference>
<dbReference type="Proteomes" id="UP001501676">
    <property type="component" value="Unassembled WGS sequence"/>
</dbReference>
<accession>A0ABP6T473</accession>
<evidence type="ECO:0000313" key="1">
    <source>
        <dbReference type="EMBL" id="GAA3392804.1"/>
    </source>
</evidence>
<reference evidence="2" key="1">
    <citation type="journal article" date="2019" name="Int. J. Syst. Evol. Microbiol.">
        <title>The Global Catalogue of Microorganisms (GCM) 10K type strain sequencing project: providing services to taxonomists for standard genome sequencing and annotation.</title>
        <authorList>
            <consortium name="The Broad Institute Genomics Platform"/>
            <consortium name="The Broad Institute Genome Sequencing Center for Infectious Disease"/>
            <person name="Wu L."/>
            <person name="Ma J."/>
        </authorList>
    </citation>
    <scope>NUCLEOTIDE SEQUENCE [LARGE SCALE GENOMIC DNA]</scope>
    <source>
        <strain evidence="2">JCM 9458</strain>
    </source>
</reference>
<evidence type="ECO:0000313" key="2">
    <source>
        <dbReference type="Proteomes" id="UP001501676"/>
    </source>
</evidence>
<organism evidence="1 2">
    <name type="scientific">Cryptosporangium minutisporangium</name>
    <dbReference type="NCBI Taxonomy" id="113569"/>
    <lineage>
        <taxon>Bacteria</taxon>
        <taxon>Bacillati</taxon>
        <taxon>Actinomycetota</taxon>
        <taxon>Actinomycetes</taxon>
        <taxon>Cryptosporangiales</taxon>
        <taxon>Cryptosporangiaceae</taxon>
        <taxon>Cryptosporangium</taxon>
    </lineage>
</organism>
<name>A0ABP6T473_9ACTN</name>
<sequence>MTFELFEQVLPSAFRCSPRSKIDEYVFQEYGQLRGINQQLLAGAPSHGYGAIGHGGGHGYGNRGYDGHGYGAHHGHRTHRHGVGAVAGGAAAGFVGGMVAGELIDEAGDAFFDDGTAARTNSRDTGMTPLIRALPAGCPDRRTGRMAACPSGC</sequence>
<dbReference type="RefSeq" id="WP_345731209.1">
    <property type="nucleotide sequence ID" value="NZ_BAAAYN010000039.1"/>
</dbReference>
<comment type="caution">
    <text evidence="1">The sequence shown here is derived from an EMBL/GenBank/DDBJ whole genome shotgun (WGS) entry which is preliminary data.</text>
</comment>
<proteinExistence type="predicted"/>
<protein>
    <submittedName>
        <fullName evidence="1">Uncharacterized protein</fullName>
    </submittedName>
</protein>
<keyword evidence="2" id="KW-1185">Reference proteome</keyword>
<gene>
    <name evidence="1" type="ORF">GCM10020369_55880</name>
</gene>